<feature type="domain" description="ABC transmembrane type-1" evidence="10">
    <location>
        <begin position="82"/>
        <end position="362"/>
    </location>
</feature>
<feature type="transmembrane region" description="Helical" evidence="8">
    <location>
        <begin position="114"/>
        <end position="133"/>
    </location>
</feature>
<dbReference type="CDD" id="cd03228">
    <property type="entry name" value="ABCC_MRP_Like"/>
    <property type="match status" value="1"/>
</dbReference>
<evidence type="ECO:0000256" key="3">
    <source>
        <dbReference type="ARBA" id="ARBA00022741"/>
    </source>
</evidence>
<keyword evidence="5 8" id="KW-1133">Transmembrane helix</keyword>
<dbReference type="Proteomes" id="UP001500886">
    <property type="component" value="Unassembled WGS sequence"/>
</dbReference>
<dbReference type="InterPro" id="IPR003593">
    <property type="entry name" value="AAA+_ATPase"/>
</dbReference>
<dbReference type="Gene3D" id="1.20.1560.10">
    <property type="entry name" value="ABC transporter type 1, transmembrane domain"/>
    <property type="match status" value="1"/>
</dbReference>
<keyword evidence="2 8" id="KW-0812">Transmembrane</keyword>
<protein>
    <submittedName>
        <fullName evidence="11">ABC transporter ATP-binding protein</fullName>
    </submittedName>
</protein>
<keyword evidence="6 8" id="KW-0472">Membrane</keyword>
<feature type="transmembrane region" description="Helical" evidence="8">
    <location>
        <begin position="89"/>
        <end position="108"/>
    </location>
</feature>
<dbReference type="GO" id="GO:0005524">
    <property type="term" value="F:ATP binding"/>
    <property type="evidence" value="ECO:0007669"/>
    <property type="project" value="UniProtKB-KW"/>
</dbReference>
<evidence type="ECO:0000256" key="2">
    <source>
        <dbReference type="ARBA" id="ARBA00022692"/>
    </source>
</evidence>
<dbReference type="PROSITE" id="PS50929">
    <property type="entry name" value="ABC_TM1F"/>
    <property type="match status" value="1"/>
</dbReference>
<dbReference type="EMBL" id="BAAASL010000029">
    <property type="protein sequence ID" value="GAA2725305.1"/>
    <property type="molecule type" value="Genomic_DNA"/>
</dbReference>
<dbReference type="InterPro" id="IPR036640">
    <property type="entry name" value="ABC1_TM_sf"/>
</dbReference>
<feature type="region of interest" description="Disordered" evidence="7">
    <location>
        <begin position="1"/>
        <end position="20"/>
    </location>
</feature>
<evidence type="ECO:0000256" key="6">
    <source>
        <dbReference type="ARBA" id="ARBA00023136"/>
    </source>
</evidence>
<evidence type="ECO:0000259" key="9">
    <source>
        <dbReference type="PROSITE" id="PS50893"/>
    </source>
</evidence>
<dbReference type="SMART" id="SM00382">
    <property type="entry name" value="AAA"/>
    <property type="match status" value="1"/>
</dbReference>
<dbReference type="PANTHER" id="PTHR43394">
    <property type="entry name" value="ATP-DEPENDENT PERMEASE MDL1, MITOCHONDRIAL"/>
    <property type="match status" value="1"/>
</dbReference>
<evidence type="ECO:0000256" key="8">
    <source>
        <dbReference type="SAM" id="Phobius"/>
    </source>
</evidence>
<dbReference type="SUPFAM" id="SSF90123">
    <property type="entry name" value="ABC transporter transmembrane region"/>
    <property type="match status" value="1"/>
</dbReference>
<evidence type="ECO:0000313" key="12">
    <source>
        <dbReference type="Proteomes" id="UP001500886"/>
    </source>
</evidence>
<dbReference type="Gene3D" id="3.40.50.300">
    <property type="entry name" value="P-loop containing nucleotide triphosphate hydrolases"/>
    <property type="match status" value="1"/>
</dbReference>
<dbReference type="SUPFAM" id="SSF52540">
    <property type="entry name" value="P-loop containing nucleoside triphosphate hydrolases"/>
    <property type="match status" value="1"/>
</dbReference>
<gene>
    <name evidence="11" type="ORF">GCM10010315_57070</name>
</gene>
<keyword evidence="12" id="KW-1185">Reference proteome</keyword>
<evidence type="ECO:0000313" key="11">
    <source>
        <dbReference type="EMBL" id="GAA2725305.1"/>
    </source>
</evidence>
<dbReference type="InterPro" id="IPR039421">
    <property type="entry name" value="Type_1_exporter"/>
</dbReference>
<reference evidence="11 12" key="1">
    <citation type="journal article" date="2019" name="Int. J. Syst. Evol. Microbiol.">
        <title>The Global Catalogue of Microorganisms (GCM) 10K type strain sequencing project: providing services to taxonomists for standard genome sequencing and annotation.</title>
        <authorList>
            <consortium name="The Broad Institute Genomics Platform"/>
            <consortium name="The Broad Institute Genome Sequencing Center for Infectious Disease"/>
            <person name="Wu L."/>
            <person name="Ma J."/>
        </authorList>
    </citation>
    <scope>NUCLEOTIDE SEQUENCE [LARGE SCALE GENOMIC DNA]</scope>
    <source>
        <strain evidence="11 12">JCM 4542</strain>
    </source>
</reference>
<dbReference type="PANTHER" id="PTHR43394:SF1">
    <property type="entry name" value="ATP-BINDING CASSETTE SUB-FAMILY B MEMBER 10, MITOCHONDRIAL"/>
    <property type="match status" value="1"/>
</dbReference>
<proteinExistence type="predicted"/>
<feature type="transmembrane region" description="Helical" evidence="8">
    <location>
        <begin position="305"/>
        <end position="333"/>
    </location>
</feature>
<evidence type="ECO:0000256" key="4">
    <source>
        <dbReference type="ARBA" id="ARBA00022840"/>
    </source>
</evidence>
<keyword evidence="3" id="KW-0547">Nucleotide-binding</keyword>
<dbReference type="InterPro" id="IPR011527">
    <property type="entry name" value="ABC1_TM_dom"/>
</dbReference>
<name>A0ABN3U614_9ACTN</name>
<dbReference type="InterPro" id="IPR027417">
    <property type="entry name" value="P-loop_NTPase"/>
</dbReference>
<accession>A0ABN3U614</accession>
<dbReference type="InterPro" id="IPR003439">
    <property type="entry name" value="ABC_transporter-like_ATP-bd"/>
</dbReference>
<dbReference type="PROSITE" id="PS50893">
    <property type="entry name" value="ABC_TRANSPORTER_2"/>
    <property type="match status" value="1"/>
</dbReference>
<evidence type="ECO:0000259" key="10">
    <source>
        <dbReference type="PROSITE" id="PS50929"/>
    </source>
</evidence>
<sequence length="662" mass="71307">MLHRHERRQDEGESSPQGSASERLLFGGPLLHDALWTRHKTAFFEMSLGAMAVRLPRLVAFTVRLAWRADRRSLWTVGAGELVRGVSQAVGLVAVNGVLAAVLAAGAIQQRVQAAVPSMVVAALTGIVGALATSASTSGTGRLEPKVERVATEMYLEHVIRVELAAIEDAEFHRLLDSAQYGASSARRMTSYCTGVVGSLVSFVAAGGVLTVLHPVLLPLLVLMTLPRSWASLRIARARYGSYLRWVQHARAGRLLSQTLLRTGPAPEIRVHDVGPFLLHHFREMSQASEAEQARLASRAARVRLLAAALTGAAAALTYAALGLLLVTGVMALSVAGTAVLAIRTGGQSLSALVLQVNNLYEEACYVSDLERLIEEAAARTIPVGGLPVPQRPSLIRFENVTFRYPVDQGVDASQARPALKDVTLDVPLGRIVALVGENGSGKTTVSKLLAGLYEPDGGRVLWDGVDVRQLDRAQVFAKVALVSQDFHRWPFTCRMNVAIGRPARPLHEADLAAAAAYAGADEVVGQLPHGWDTLLSKGYKGGHEISGGQWQRLGLARARYRDADILVVDEPTSALDAKAELEVFEQIRKLADGGRTVVLITHRLASVRHADLVHVLEKGELRESGTFEELLARPGGVFRALYEMQRAQFRGVALSGQQQPA</sequence>
<keyword evidence="4 11" id="KW-0067">ATP-binding</keyword>
<comment type="subcellular location">
    <subcellularLocation>
        <location evidence="1">Cell membrane</location>
        <topology evidence="1">Multi-pass membrane protein</topology>
    </subcellularLocation>
</comment>
<feature type="domain" description="ABC transporter" evidence="9">
    <location>
        <begin position="396"/>
        <end position="644"/>
    </location>
</feature>
<evidence type="ECO:0000256" key="7">
    <source>
        <dbReference type="SAM" id="MobiDB-lite"/>
    </source>
</evidence>
<evidence type="ECO:0000256" key="5">
    <source>
        <dbReference type="ARBA" id="ARBA00022989"/>
    </source>
</evidence>
<evidence type="ECO:0000256" key="1">
    <source>
        <dbReference type="ARBA" id="ARBA00004651"/>
    </source>
</evidence>
<dbReference type="Pfam" id="PF00005">
    <property type="entry name" value="ABC_tran"/>
    <property type="match status" value="1"/>
</dbReference>
<comment type="caution">
    <text evidence="11">The sequence shown here is derived from an EMBL/GenBank/DDBJ whole genome shotgun (WGS) entry which is preliminary data.</text>
</comment>
<organism evidence="11 12">
    <name type="scientific">Streptomyces luteosporeus</name>
    <dbReference type="NCBI Taxonomy" id="173856"/>
    <lineage>
        <taxon>Bacteria</taxon>
        <taxon>Bacillati</taxon>
        <taxon>Actinomycetota</taxon>
        <taxon>Actinomycetes</taxon>
        <taxon>Kitasatosporales</taxon>
        <taxon>Streptomycetaceae</taxon>
        <taxon>Streptomyces</taxon>
    </lineage>
</organism>